<proteinExistence type="predicted"/>
<dbReference type="AlphaFoldDB" id="A0A834LLA5"/>
<dbReference type="OrthoDB" id="1734542at2759"/>
<accession>A0A834LLA5</accession>
<dbReference type="Proteomes" id="UP000626092">
    <property type="component" value="Unassembled WGS sequence"/>
</dbReference>
<keyword evidence="2" id="KW-1185">Reference proteome</keyword>
<evidence type="ECO:0008006" key="3">
    <source>
        <dbReference type="Google" id="ProtNLM"/>
    </source>
</evidence>
<dbReference type="EMBL" id="WJXA01000006">
    <property type="protein sequence ID" value="KAF7140282.1"/>
    <property type="molecule type" value="Genomic_DNA"/>
</dbReference>
<organism evidence="1 2">
    <name type="scientific">Rhododendron simsii</name>
    <name type="common">Sims's rhododendron</name>
    <dbReference type="NCBI Taxonomy" id="118357"/>
    <lineage>
        <taxon>Eukaryota</taxon>
        <taxon>Viridiplantae</taxon>
        <taxon>Streptophyta</taxon>
        <taxon>Embryophyta</taxon>
        <taxon>Tracheophyta</taxon>
        <taxon>Spermatophyta</taxon>
        <taxon>Magnoliopsida</taxon>
        <taxon>eudicotyledons</taxon>
        <taxon>Gunneridae</taxon>
        <taxon>Pentapetalae</taxon>
        <taxon>asterids</taxon>
        <taxon>Ericales</taxon>
        <taxon>Ericaceae</taxon>
        <taxon>Ericoideae</taxon>
        <taxon>Rhodoreae</taxon>
        <taxon>Rhododendron</taxon>
    </lineage>
</organism>
<protein>
    <recommendedName>
        <fullName evidence="3">F-box domain-containing protein</fullName>
    </recommendedName>
</protein>
<sequence length="134" mass="15435">MANGCKDLPDEFWELILNRLLLRHPSHLESLSLSYKRFLSITNTLRTHLEITLGHALIELDLPWTILFSASLLLPHFVGFGGKETLVSFSVRLGLLRVLITLIEEEVRACLASWRRVERNDANRLLAMKWRVST</sequence>
<name>A0A834LLA5_RHOSS</name>
<comment type="caution">
    <text evidence="1">The sequence shown here is derived from an EMBL/GenBank/DDBJ whole genome shotgun (WGS) entry which is preliminary data.</text>
</comment>
<evidence type="ECO:0000313" key="2">
    <source>
        <dbReference type="Proteomes" id="UP000626092"/>
    </source>
</evidence>
<evidence type="ECO:0000313" key="1">
    <source>
        <dbReference type="EMBL" id="KAF7140282.1"/>
    </source>
</evidence>
<gene>
    <name evidence="1" type="ORF">RHSIM_Rhsim06G0134200</name>
</gene>
<reference evidence="1" key="1">
    <citation type="submission" date="2019-11" db="EMBL/GenBank/DDBJ databases">
        <authorList>
            <person name="Liu Y."/>
            <person name="Hou J."/>
            <person name="Li T.-Q."/>
            <person name="Guan C.-H."/>
            <person name="Wu X."/>
            <person name="Wu H.-Z."/>
            <person name="Ling F."/>
            <person name="Zhang R."/>
            <person name="Shi X.-G."/>
            <person name="Ren J.-P."/>
            <person name="Chen E.-F."/>
            <person name="Sun J.-M."/>
        </authorList>
    </citation>
    <scope>NUCLEOTIDE SEQUENCE</scope>
    <source>
        <strain evidence="1">Adult_tree_wgs_1</strain>
        <tissue evidence="1">Leaves</tissue>
    </source>
</reference>